<gene>
    <name evidence="4" type="ORF">ATN88_13970</name>
</gene>
<dbReference type="SUPFAM" id="SSF55144">
    <property type="entry name" value="LigT-like"/>
    <property type="match status" value="1"/>
</dbReference>
<dbReference type="PANTHER" id="PTHR35561">
    <property type="entry name" value="RNA 2',3'-CYCLIC PHOSPHODIESTERASE"/>
    <property type="match status" value="1"/>
</dbReference>
<dbReference type="Pfam" id="PF02834">
    <property type="entry name" value="LigT_PEase"/>
    <property type="match status" value="1"/>
</dbReference>
<dbReference type="PANTHER" id="PTHR35561:SF1">
    <property type="entry name" value="RNA 2',3'-CYCLIC PHOSPHODIESTERASE"/>
    <property type="match status" value="1"/>
</dbReference>
<organism evidence="4 5">
    <name type="scientific">Enterovibrio coralii</name>
    <dbReference type="NCBI Taxonomy" id="294935"/>
    <lineage>
        <taxon>Bacteria</taxon>
        <taxon>Pseudomonadati</taxon>
        <taxon>Pseudomonadota</taxon>
        <taxon>Gammaproteobacteria</taxon>
        <taxon>Vibrionales</taxon>
        <taxon>Vibrionaceae</taxon>
        <taxon>Enterovibrio</taxon>
    </lineage>
</organism>
<evidence type="ECO:0000313" key="5">
    <source>
        <dbReference type="Proteomes" id="UP000070529"/>
    </source>
</evidence>
<comment type="catalytic activity">
    <reaction evidence="2">
        <text>a 3'-end 2',3'-cyclophospho-ribonucleotide-RNA + H2O = a 3'-end 2'-phospho-ribonucleotide-RNA + H(+)</text>
        <dbReference type="Rhea" id="RHEA:11828"/>
        <dbReference type="Rhea" id="RHEA-COMP:10464"/>
        <dbReference type="Rhea" id="RHEA-COMP:17353"/>
        <dbReference type="ChEBI" id="CHEBI:15377"/>
        <dbReference type="ChEBI" id="CHEBI:15378"/>
        <dbReference type="ChEBI" id="CHEBI:83064"/>
        <dbReference type="ChEBI" id="CHEBI:173113"/>
        <dbReference type="EC" id="3.1.4.58"/>
    </reaction>
</comment>
<proteinExistence type="inferred from homology"/>
<keyword evidence="1 2" id="KW-0378">Hydrolase</keyword>
<dbReference type="InterPro" id="IPR009097">
    <property type="entry name" value="Cyclic_Pdiesterase"/>
</dbReference>
<evidence type="ECO:0000313" key="4">
    <source>
        <dbReference type="EMBL" id="KXF80112.1"/>
    </source>
</evidence>
<keyword evidence="5" id="KW-1185">Reference proteome</keyword>
<dbReference type="EMBL" id="LNTY01000058">
    <property type="protein sequence ID" value="KXF80112.1"/>
    <property type="molecule type" value="Genomic_DNA"/>
</dbReference>
<feature type="domain" description="Phosphoesterase HXTX" evidence="3">
    <location>
        <begin position="22"/>
        <end position="88"/>
    </location>
</feature>
<comment type="function">
    <text evidence="2">Hydrolyzes RNA 2',3'-cyclic phosphodiester to an RNA 2'-phosphomonoester.</text>
</comment>
<dbReference type="GO" id="GO:0008664">
    <property type="term" value="F:RNA 2',3'-cyclic 3'-phosphodiesterase activity"/>
    <property type="evidence" value="ECO:0007669"/>
    <property type="project" value="UniProtKB-EC"/>
</dbReference>
<dbReference type="EC" id="3.1.4.58" evidence="2"/>
<evidence type="ECO:0000259" key="3">
    <source>
        <dbReference type="Pfam" id="PF02834"/>
    </source>
</evidence>
<feature type="active site" description="Proton acceptor" evidence="2">
    <location>
        <position position="126"/>
    </location>
</feature>
<dbReference type="GO" id="GO:0004113">
    <property type="term" value="F:2',3'-cyclic-nucleotide 3'-phosphodiesterase activity"/>
    <property type="evidence" value="ECO:0007669"/>
    <property type="project" value="InterPro"/>
</dbReference>
<comment type="similarity">
    <text evidence="2">Belongs to the 2H phosphoesterase superfamily. ThpR family.</text>
</comment>
<feature type="active site" description="Proton donor" evidence="2">
    <location>
        <position position="45"/>
    </location>
</feature>
<feature type="short sequence motif" description="HXTX 1" evidence="2">
    <location>
        <begin position="45"/>
        <end position="48"/>
    </location>
</feature>
<dbReference type="Gene3D" id="3.90.1140.10">
    <property type="entry name" value="Cyclic phosphodiesterase"/>
    <property type="match status" value="1"/>
</dbReference>
<dbReference type="OrthoDB" id="7061261at2"/>
<evidence type="ECO:0000256" key="1">
    <source>
        <dbReference type="ARBA" id="ARBA00022801"/>
    </source>
</evidence>
<comment type="caution">
    <text evidence="2">Lacks conserved residue(s) required for the propagation of feature annotation.</text>
</comment>
<dbReference type="NCBIfam" id="TIGR02258">
    <property type="entry name" value="2_5_ligase"/>
    <property type="match status" value="1"/>
</dbReference>
<dbReference type="RefSeq" id="WP_067419753.1">
    <property type="nucleotide sequence ID" value="NZ_LNTY01000058.1"/>
</dbReference>
<comment type="caution">
    <text evidence="4">The sequence shown here is derived from an EMBL/GenBank/DDBJ whole genome shotgun (WGS) entry which is preliminary data.</text>
</comment>
<evidence type="ECO:0000256" key="2">
    <source>
        <dbReference type="HAMAP-Rule" id="MF_01940"/>
    </source>
</evidence>
<dbReference type="HAMAP" id="MF_01940">
    <property type="entry name" value="RNA_CPDase"/>
    <property type="match status" value="1"/>
</dbReference>
<dbReference type="Proteomes" id="UP000070529">
    <property type="component" value="Unassembled WGS sequence"/>
</dbReference>
<dbReference type="InterPro" id="IPR004175">
    <property type="entry name" value="RNA_CPDase"/>
</dbReference>
<sequence>MSATQRLFFAVDLKDAVNAKSREKIIALKASLSHEGRAIPDDNLHLTLAFLGNVSAEQYRQCCDAADAIRARSFQLQTTQTGYFNKPEIRWLGIAPSSSLLTLARQVQTIRRDVLGLPDEHQYLPHISLLRKALPSAQEQMLSVQLHVSRFGLYAQSLEKKVLVCAIPALIIGHCRADRFPNTL</sequence>
<reference evidence="4 5" key="1">
    <citation type="submission" date="2015-11" db="EMBL/GenBank/DDBJ databases">
        <title>Genomic Taxonomy of the Vibrionaceae.</title>
        <authorList>
            <person name="Gomez-Gil B."/>
            <person name="Enciso-Ibarra J."/>
        </authorList>
    </citation>
    <scope>NUCLEOTIDE SEQUENCE [LARGE SCALE GENOMIC DNA]</scope>
    <source>
        <strain evidence="4 5">CAIM 912</strain>
    </source>
</reference>
<dbReference type="InterPro" id="IPR014051">
    <property type="entry name" value="Phosphoesterase_HXTX"/>
</dbReference>
<dbReference type="STRING" id="294935.ATN88_13970"/>
<accession>A0A135I3U0</accession>
<dbReference type="AlphaFoldDB" id="A0A135I3U0"/>
<protein>
    <recommendedName>
        <fullName evidence="2">RNA 2',3'-cyclic phosphodiesterase</fullName>
        <shortName evidence="2">RNA 2',3'-CPDase</shortName>
        <ecNumber evidence="2">3.1.4.58</ecNumber>
    </recommendedName>
</protein>
<name>A0A135I3U0_9GAMM</name>